<protein>
    <submittedName>
        <fullName evidence="1">Uncharacterized protein</fullName>
    </submittedName>
</protein>
<dbReference type="EMBL" id="BK032767">
    <property type="protein sequence ID" value="DAF59290.1"/>
    <property type="molecule type" value="Genomic_DNA"/>
</dbReference>
<organism evidence="1">
    <name type="scientific">Siphoviridae sp. ctj6w2</name>
    <dbReference type="NCBI Taxonomy" id="2827919"/>
    <lineage>
        <taxon>Viruses</taxon>
        <taxon>Duplodnaviria</taxon>
        <taxon>Heunggongvirae</taxon>
        <taxon>Uroviricota</taxon>
        <taxon>Caudoviricetes</taxon>
    </lineage>
</organism>
<accession>A0A8S5T952</accession>
<name>A0A8S5T952_9CAUD</name>
<reference evidence="1" key="1">
    <citation type="journal article" date="2021" name="Proc. Natl. Acad. Sci. U.S.A.">
        <title>A Catalog of Tens of Thousands of Viruses from Human Metagenomes Reveals Hidden Associations with Chronic Diseases.</title>
        <authorList>
            <person name="Tisza M.J."/>
            <person name="Buck C.B."/>
        </authorList>
    </citation>
    <scope>NUCLEOTIDE SEQUENCE</scope>
    <source>
        <strain evidence="1">Ctj6w2</strain>
    </source>
</reference>
<proteinExistence type="predicted"/>
<evidence type="ECO:0000313" key="1">
    <source>
        <dbReference type="EMBL" id="DAF59290.1"/>
    </source>
</evidence>
<sequence>MKTNDNFMKTCPKCGKNYKAPSALSRVDNKTPICPTCGTREALEGLGINNDEIEKIIETIPKHE</sequence>